<dbReference type="Proteomes" id="UP000831684">
    <property type="component" value="Chromosome"/>
</dbReference>
<dbReference type="InterPro" id="IPR011606">
    <property type="entry name" value="Brnchd-chn_aa_trnsp_permease"/>
</dbReference>
<sequence length="248" mass="25717">MQSPQVPPPPDPAAPPARWFLRGMRGAVSTPGLVLVATFIGFGGLLHDLAFPIGAGLLSTLLIWALPAQVILVGGLATGASPPALAVAVCLSGVRLLPMVVSLMPLMRGPRPRLGWELLCAHFVAMTVWVEGFRLLPKVPEEGRPPYAAGLGLGLTLLSMAGTAIGFYLTGALPGPLAVALLLLTPISFAILLVRNARQSVDWLAIGLGAAISPLVANSPGGLDLFWAGVGGGTLAFFIARHLPRRRA</sequence>
<feature type="transmembrane region" description="Helical" evidence="1">
    <location>
        <begin position="84"/>
        <end position="104"/>
    </location>
</feature>
<dbReference type="Pfam" id="PF03591">
    <property type="entry name" value="AzlC"/>
    <property type="match status" value="1"/>
</dbReference>
<evidence type="ECO:0000313" key="3">
    <source>
        <dbReference type="Proteomes" id="UP000831684"/>
    </source>
</evidence>
<keyword evidence="1" id="KW-0812">Transmembrane</keyword>
<proteinExistence type="predicted"/>
<protein>
    <submittedName>
        <fullName evidence="2">AzlC family ABC transporter permease</fullName>
    </submittedName>
</protein>
<gene>
    <name evidence="2" type="ORF">K9D25_17415</name>
</gene>
<dbReference type="EMBL" id="CP083239">
    <property type="protein sequence ID" value="UOK70489.1"/>
    <property type="molecule type" value="Genomic_DNA"/>
</dbReference>
<feature type="transmembrane region" description="Helical" evidence="1">
    <location>
        <begin position="116"/>
        <end position="136"/>
    </location>
</feature>
<feature type="transmembrane region" description="Helical" evidence="1">
    <location>
        <begin position="28"/>
        <end position="47"/>
    </location>
</feature>
<accession>A0A9E7A4E6</accession>
<keyword evidence="1" id="KW-0472">Membrane</keyword>
<feature type="transmembrane region" description="Helical" evidence="1">
    <location>
        <begin position="225"/>
        <end position="243"/>
    </location>
</feature>
<reference evidence="2" key="1">
    <citation type="submission" date="2021-09" db="EMBL/GenBank/DDBJ databases">
        <title>Network and meta-omics reveal the key degrader and cooperation patterns in an efficient 1,4-dioxane-degrading microbial community.</title>
        <authorList>
            <person name="Dai C."/>
        </authorList>
    </citation>
    <scope>NUCLEOTIDE SEQUENCE</scope>
    <source>
        <strain evidence="2">ZM13</strain>
    </source>
</reference>
<evidence type="ECO:0000256" key="1">
    <source>
        <dbReference type="SAM" id="Phobius"/>
    </source>
</evidence>
<keyword evidence="1" id="KW-1133">Transmembrane helix</keyword>
<feature type="transmembrane region" description="Helical" evidence="1">
    <location>
        <begin position="175"/>
        <end position="194"/>
    </location>
</feature>
<dbReference type="RefSeq" id="WP_244376883.1">
    <property type="nucleotide sequence ID" value="NZ_CP083239.1"/>
</dbReference>
<dbReference type="KEGG" id="apol:K9D25_17415"/>
<feature type="transmembrane region" description="Helical" evidence="1">
    <location>
        <begin position="53"/>
        <end position="77"/>
    </location>
</feature>
<evidence type="ECO:0000313" key="2">
    <source>
        <dbReference type="EMBL" id="UOK70489.1"/>
    </source>
</evidence>
<dbReference type="AlphaFoldDB" id="A0A9E7A4E6"/>
<name>A0A9E7A4E6_9HYPH</name>
<feature type="transmembrane region" description="Helical" evidence="1">
    <location>
        <begin position="148"/>
        <end position="169"/>
    </location>
</feature>
<organism evidence="2 3">
    <name type="scientific">Ancylobacter polymorphus</name>
    <dbReference type="NCBI Taxonomy" id="223390"/>
    <lineage>
        <taxon>Bacteria</taxon>
        <taxon>Pseudomonadati</taxon>
        <taxon>Pseudomonadota</taxon>
        <taxon>Alphaproteobacteria</taxon>
        <taxon>Hyphomicrobiales</taxon>
        <taxon>Xanthobacteraceae</taxon>
        <taxon>Ancylobacter</taxon>
    </lineage>
</organism>